<gene>
    <name evidence="1" type="ORF">FEM48_Zijuj08G0044300</name>
</gene>
<evidence type="ECO:0000313" key="1">
    <source>
        <dbReference type="EMBL" id="KAH7519512.1"/>
    </source>
</evidence>
<accession>A0A978UWZ6</accession>
<evidence type="ECO:0000313" key="2">
    <source>
        <dbReference type="Proteomes" id="UP000813462"/>
    </source>
</evidence>
<dbReference type="GO" id="GO:0010020">
    <property type="term" value="P:chloroplast fission"/>
    <property type="evidence" value="ECO:0007669"/>
    <property type="project" value="InterPro"/>
</dbReference>
<comment type="caution">
    <text evidence="1">The sequence shown here is derived from an EMBL/GenBank/DDBJ whole genome shotgun (WGS) entry which is preliminary data.</text>
</comment>
<dbReference type="InterPro" id="IPR038939">
    <property type="entry name" value="PDV1/PDV2"/>
</dbReference>
<dbReference type="PANTHER" id="PTHR33600:SF5">
    <property type="entry name" value="PLASTID DIVISION PROTEIN PDV1"/>
    <property type="match status" value="1"/>
</dbReference>
<dbReference type="PANTHER" id="PTHR33600">
    <property type="entry name" value="PLASTID DIVISION PROTEIN PDV2"/>
    <property type="match status" value="1"/>
</dbReference>
<name>A0A978UWZ6_ZIZJJ</name>
<dbReference type="AlphaFoldDB" id="A0A978UWZ6"/>
<sequence>MYFFSPLMELNKEDLQFLVEKAWSLHGRLNGEIKNSISFCRFCPEHGRNFHIAETPFDERERLIIIRDSLKEVEDNLMFLQSLGSWQVRERHAALTHLEERRLDLIEKVTKYPGRELDVVRALYACFGNENAERLKRKKTEKFLSCCNNVGKFIVPWKWQNVVGIAVKFLLVSASISSLVPSYRIKHLFKSSSTKIPSICMVDSTTRRPRKIPLDVFYGRG</sequence>
<reference evidence="1" key="1">
    <citation type="journal article" date="2021" name="Front. Plant Sci.">
        <title>Chromosome-Scale Genome Assembly for Chinese Sour Jujube and Insights Into Its Genome Evolution and Domestication Signature.</title>
        <authorList>
            <person name="Shen L.-Y."/>
            <person name="Luo H."/>
            <person name="Wang X.-L."/>
            <person name="Wang X.-M."/>
            <person name="Qiu X.-J."/>
            <person name="Liu H."/>
            <person name="Zhou S.-S."/>
            <person name="Jia K.-H."/>
            <person name="Nie S."/>
            <person name="Bao Y.-T."/>
            <person name="Zhang R.-G."/>
            <person name="Yun Q.-Z."/>
            <person name="Chai Y.-H."/>
            <person name="Lu J.-Y."/>
            <person name="Li Y."/>
            <person name="Zhao S.-W."/>
            <person name="Mao J.-F."/>
            <person name="Jia S.-G."/>
            <person name="Mao Y.-M."/>
        </authorList>
    </citation>
    <scope>NUCLEOTIDE SEQUENCE</scope>
    <source>
        <strain evidence="1">AT0</strain>
        <tissue evidence="1">Leaf</tissue>
    </source>
</reference>
<protein>
    <submittedName>
        <fullName evidence="1">Uncharacterized protein</fullName>
    </submittedName>
</protein>
<organism evidence="1 2">
    <name type="scientific">Ziziphus jujuba var. spinosa</name>
    <dbReference type="NCBI Taxonomy" id="714518"/>
    <lineage>
        <taxon>Eukaryota</taxon>
        <taxon>Viridiplantae</taxon>
        <taxon>Streptophyta</taxon>
        <taxon>Embryophyta</taxon>
        <taxon>Tracheophyta</taxon>
        <taxon>Spermatophyta</taxon>
        <taxon>Magnoliopsida</taxon>
        <taxon>eudicotyledons</taxon>
        <taxon>Gunneridae</taxon>
        <taxon>Pentapetalae</taxon>
        <taxon>rosids</taxon>
        <taxon>fabids</taxon>
        <taxon>Rosales</taxon>
        <taxon>Rhamnaceae</taxon>
        <taxon>Paliureae</taxon>
        <taxon>Ziziphus</taxon>
    </lineage>
</organism>
<dbReference type="OrthoDB" id="1892915at2759"/>
<dbReference type="EMBL" id="JAEACU010000008">
    <property type="protein sequence ID" value="KAH7519512.1"/>
    <property type="molecule type" value="Genomic_DNA"/>
</dbReference>
<proteinExistence type="predicted"/>
<dbReference type="Proteomes" id="UP000813462">
    <property type="component" value="Unassembled WGS sequence"/>
</dbReference>